<dbReference type="Gene3D" id="6.10.340.10">
    <property type="match status" value="1"/>
</dbReference>
<keyword evidence="11" id="KW-1185">Reference proteome</keyword>
<evidence type="ECO:0000256" key="5">
    <source>
        <dbReference type="ARBA" id="ARBA00029447"/>
    </source>
</evidence>
<dbReference type="Pfam" id="PF00015">
    <property type="entry name" value="MCPsignal"/>
    <property type="match status" value="1"/>
</dbReference>
<dbReference type="PRINTS" id="PR00260">
    <property type="entry name" value="CHEMTRNSDUCR"/>
</dbReference>
<comment type="caution">
    <text evidence="10">The sequence shown here is derived from an EMBL/GenBank/DDBJ whole genome shotgun (WGS) entry which is preliminary data.</text>
</comment>
<dbReference type="AlphaFoldDB" id="A0A0Q3WT24"/>
<comment type="similarity">
    <text evidence="5">Belongs to the methyl-accepting chemotaxis (MCP) protein family.</text>
</comment>
<keyword evidence="3 7" id="KW-0472">Membrane</keyword>
<evidence type="ECO:0000259" key="9">
    <source>
        <dbReference type="PROSITE" id="PS50885"/>
    </source>
</evidence>
<dbReference type="PROSITE" id="PS50111">
    <property type="entry name" value="CHEMOTAXIS_TRANSDUC_2"/>
    <property type="match status" value="1"/>
</dbReference>
<evidence type="ECO:0000259" key="8">
    <source>
        <dbReference type="PROSITE" id="PS50111"/>
    </source>
</evidence>
<dbReference type="Gene3D" id="1.10.287.950">
    <property type="entry name" value="Methyl-accepting chemotaxis protein"/>
    <property type="match status" value="1"/>
</dbReference>
<sequence length="556" mass="61827">MRKQRGFDLKNMKLRSILILPIIAVIILSSSVIAFVSYEKNKQLKQQAIERQLISSAEVMTEKVTMLKATVPKGDFDRKLAYALTLTRNNYKDSDLTPIQFKLTNTDEVENFSGFKNDIPKLPEMVKKQIHKQGKGIYHYKGLTLAIANQVELDDAIYIIALKDKEYLQPVTQYRNLLFVITFITIFLASTVGFFTIRNVTNPIIKLKETMEDVSKGNLHIRLEKTPISKELQALTYGFNQMIHSVNTLIAHIEESAKHITLSSEKLSVTSLSTKDASEQITLAISQVASGTDVQVEAASQASTNVLRISEGMEMVGRSIEKVEKSLDRASEKAKTGNEWIEETVAQMGLVQKSIGETSERIDALDQISKHIDQIVNMISEIAHHTNLLSLNATIEAAHAGEHGKGFAVVAGEIRKLADQSGNAAMSIKEHTDEIRKVIIQAIDSMTNGGIVLKEGMLKVQETENAFAEIVHAISDVFNESKGVSDIAIDVREQMKTMIENMNQISDTSEQFAASMQHIKAAAEHQKISMDDVAMEAEAFHNLAMDLVKVIKMVKV</sequence>
<dbReference type="PANTHER" id="PTHR32089:SF112">
    <property type="entry name" value="LYSOZYME-LIKE PROTEIN-RELATED"/>
    <property type="match status" value="1"/>
</dbReference>
<proteinExistence type="inferred from homology"/>
<evidence type="ECO:0000256" key="1">
    <source>
        <dbReference type="ARBA" id="ARBA00004236"/>
    </source>
</evidence>
<dbReference type="InterPro" id="IPR003660">
    <property type="entry name" value="HAMP_dom"/>
</dbReference>
<dbReference type="SMART" id="SM00304">
    <property type="entry name" value="HAMP"/>
    <property type="match status" value="1"/>
</dbReference>
<dbReference type="GO" id="GO:0006935">
    <property type="term" value="P:chemotaxis"/>
    <property type="evidence" value="ECO:0007669"/>
    <property type="project" value="InterPro"/>
</dbReference>
<dbReference type="GO" id="GO:0007165">
    <property type="term" value="P:signal transduction"/>
    <property type="evidence" value="ECO:0007669"/>
    <property type="project" value="UniProtKB-KW"/>
</dbReference>
<dbReference type="PATRIC" id="fig|157838.3.peg.4329"/>
<dbReference type="EMBL" id="LJJC01000006">
    <property type="protein sequence ID" value="KQL51205.1"/>
    <property type="molecule type" value="Genomic_DNA"/>
</dbReference>
<dbReference type="GO" id="GO:0004888">
    <property type="term" value="F:transmembrane signaling receptor activity"/>
    <property type="evidence" value="ECO:0007669"/>
    <property type="project" value="InterPro"/>
</dbReference>
<evidence type="ECO:0000313" key="10">
    <source>
        <dbReference type="EMBL" id="KQL51205.1"/>
    </source>
</evidence>
<dbReference type="InterPro" id="IPR004089">
    <property type="entry name" value="MCPsignal_dom"/>
</dbReference>
<dbReference type="GO" id="GO:0005886">
    <property type="term" value="C:plasma membrane"/>
    <property type="evidence" value="ECO:0007669"/>
    <property type="project" value="UniProtKB-SubCell"/>
</dbReference>
<keyword evidence="4 6" id="KW-0807">Transducer</keyword>
<dbReference type="SUPFAM" id="SSF58104">
    <property type="entry name" value="Methyl-accepting chemotaxis protein (MCP) signaling domain"/>
    <property type="match status" value="1"/>
</dbReference>
<dbReference type="RefSeq" id="WP_083489484.1">
    <property type="nucleotide sequence ID" value="NZ_LJJC01000006.1"/>
</dbReference>
<evidence type="ECO:0000256" key="7">
    <source>
        <dbReference type="SAM" id="Phobius"/>
    </source>
</evidence>
<evidence type="ECO:0000256" key="6">
    <source>
        <dbReference type="PROSITE-ProRule" id="PRU00284"/>
    </source>
</evidence>
<evidence type="ECO:0000313" key="11">
    <source>
        <dbReference type="Proteomes" id="UP000051888"/>
    </source>
</evidence>
<reference evidence="10 11" key="1">
    <citation type="submission" date="2015-09" db="EMBL/GenBank/DDBJ databases">
        <title>Genome sequencing project for genomic taxonomy and phylogenomics of Bacillus-like bacteria.</title>
        <authorList>
            <person name="Liu B."/>
            <person name="Wang J."/>
            <person name="Zhu Y."/>
            <person name="Liu G."/>
            <person name="Chen Q."/>
            <person name="Chen Z."/>
            <person name="Lan J."/>
            <person name="Che J."/>
            <person name="Ge C."/>
            <person name="Shi H."/>
            <person name="Pan Z."/>
            <person name="Liu X."/>
        </authorList>
    </citation>
    <scope>NUCLEOTIDE SEQUENCE [LARGE SCALE GENOMIC DNA]</scope>
    <source>
        <strain evidence="10 11">LMG 18435</strain>
    </source>
</reference>
<dbReference type="STRING" id="157838.AN964_19605"/>
<dbReference type="Proteomes" id="UP000051888">
    <property type="component" value="Unassembled WGS sequence"/>
</dbReference>
<evidence type="ECO:0000256" key="3">
    <source>
        <dbReference type="ARBA" id="ARBA00023136"/>
    </source>
</evidence>
<protein>
    <recommendedName>
        <fullName evidence="12">Methyl-accepting chemotaxis protein</fullName>
    </recommendedName>
</protein>
<keyword evidence="7" id="KW-0812">Transmembrane</keyword>
<evidence type="ECO:0000256" key="2">
    <source>
        <dbReference type="ARBA" id="ARBA00022475"/>
    </source>
</evidence>
<comment type="subcellular location">
    <subcellularLocation>
        <location evidence="1">Cell membrane</location>
    </subcellularLocation>
</comment>
<dbReference type="Pfam" id="PF00672">
    <property type="entry name" value="HAMP"/>
    <property type="match status" value="1"/>
</dbReference>
<feature type="transmembrane region" description="Helical" evidence="7">
    <location>
        <begin position="177"/>
        <end position="197"/>
    </location>
</feature>
<dbReference type="PANTHER" id="PTHR32089">
    <property type="entry name" value="METHYL-ACCEPTING CHEMOTAXIS PROTEIN MCPB"/>
    <property type="match status" value="1"/>
</dbReference>
<organism evidence="10 11">
    <name type="scientific">Heyndrickxia shackletonii</name>
    <dbReference type="NCBI Taxonomy" id="157838"/>
    <lineage>
        <taxon>Bacteria</taxon>
        <taxon>Bacillati</taxon>
        <taxon>Bacillota</taxon>
        <taxon>Bacilli</taxon>
        <taxon>Bacillales</taxon>
        <taxon>Bacillaceae</taxon>
        <taxon>Heyndrickxia</taxon>
    </lineage>
</organism>
<accession>A0A0Q3WT24</accession>
<evidence type="ECO:0008006" key="12">
    <source>
        <dbReference type="Google" id="ProtNLM"/>
    </source>
</evidence>
<dbReference type="CDD" id="cd06225">
    <property type="entry name" value="HAMP"/>
    <property type="match status" value="1"/>
</dbReference>
<dbReference type="PROSITE" id="PS50885">
    <property type="entry name" value="HAMP"/>
    <property type="match status" value="1"/>
</dbReference>
<dbReference type="InterPro" id="IPR004090">
    <property type="entry name" value="Chemotax_Me-accpt_rcpt"/>
</dbReference>
<keyword evidence="2" id="KW-1003">Cell membrane</keyword>
<evidence type="ECO:0000256" key="4">
    <source>
        <dbReference type="ARBA" id="ARBA00023224"/>
    </source>
</evidence>
<gene>
    <name evidence="10" type="ORF">AN964_19605</name>
</gene>
<feature type="domain" description="Methyl-accepting transducer" evidence="8">
    <location>
        <begin position="270"/>
        <end position="527"/>
    </location>
</feature>
<feature type="domain" description="HAMP" evidence="9">
    <location>
        <begin position="198"/>
        <end position="251"/>
    </location>
</feature>
<keyword evidence="7" id="KW-1133">Transmembrane helix</keyword>
<dbReference type="SMART" id="SM00283">
    <property type="entry name" value="MA"/>
    <property type="match status" value="1"/>
</dbReference>
<name>A0A0Q3WT24_9BACI</name>